<organism evidence="3 4">
    <name type="scientific">Azomonas macrocytogenes</name>
    <name type="common">Azotobacter macrocytogenes</name>
    <dbReference type="NCBI Taxonomy" id="69962"/>
    <lineage>
        <taxon>Bacteria</taxon>
        <taxon>Pseudomonadati</taxon>
        <taxon>Pseudomonadota</taxon>
        <taxon>Gammaproteobacteria</taxon>
        <taxon>Pseudomonadales</taxon>
        <taxon>Pseudomonadaceae</taxon>
        <taxon>Azomonas</taxon>
    </lineage>
</organism>
<proteinExistence type="predicted"/>
<feature type="region of interest" description="Disordered" evidence="1">
    <location>
        <begin position="506"/>
        <end position="537"/>
    </location>
</feature>
<accession>A0A839TAS5</accession>
<dbReference type="SUPFAM" id="SSF109604">
    <property type="entry name" value="HD-domain/PDEase-like"/>
    <property type="match status" value="1"/>
</dbReference>
<evidence type="ECO:0000313" key="4">
    <source>
        <dbReference type="Proteomes" id="UP000549250"/>
    </source>
</evidence>
<evidence type="ECO:0000256" key="1">
    <source>
        <dbReference type="SAM" id="MobiDB-lite"/>
    </source>
</evidence>
<dbReference type="Proteomes" id="UP000549250">
    <property type="component" value="Unassembled WGS sequence"/>
</dbReference>
<feature type="compositionally biased region" description="Basic and acidic residues" evidence="1">
    <location>
        <begin position="461"/>
        <end position="474"/>
    </location>
</feature>
<dbReference type="Gene3D" id="1.10.3210.40">
    <property type="match status" value="1"/>
</dbReference>
<feature type="domain" description="Uncharacterised" evidence="2">
    <location>
        <begin position="40"/>
        <end position="350"/>
    </location>
</feature>
<evidence type="ECO:0000313" key="3">
    <source>
        <dbReference type="EMBL" id="MBB3105244.1"/>
    </source>
</evidence>
<evidence type="ECO:0000259" key="2">
    <source>
        <dbReference type="Pfam" id="PF07514"/>
    </source>
</evidence>
<dbReference type="NCBIfam" id="NF041494">
    <property type="entry name" value="MobH"/>
    <property type="match status" value="1"/>
</dbReference>
<comment type="caution">
    <text evidence="3">The sequence shown here is derived from an EMBL/GenBank/DDBJ whole genome shotgun (WGS) entry which is preliminary data.</text>
</comment>
<feature type="compositionally biased region" description="Polar residues" evidence="1">
    <location>
        <begin position="796"/>
        <end position="805"/>
    </location>
</feature>
<reference evidence="3 4" key="1">
    <citation type="submission" date="2020-08" db="EMBL/GenBank/DDBJ databases">
        <title>Genomic Encyclopedia of Type Strains, Phase III (KMG-III): the genomes of soil and plant-associated and newly described type strains.</title>
        <authorList>
            <person name="Whitman W."/>
        </authorList>
    </citation>
    <scope>NUCLEOTIDE SEQUENCE [LARGE SCALE GENOMIC DNA]</scope>
    <source>
        <strain evidence="3 4">CECT 4462</strain>
    </source>
</reference>
<gene>
    <name evidence="3" type="ORF">FHR87_003679</name>
</gene>
<dbReference type="Pfam" id="PF07514">
    <property type="entry name" value="TraI_2"/>
    <property type="match status" value="1"/>
</dbReference>
<dbReference type="EMBL" id="JACHXI010000030">
    <property type="protein sequence ID" value="MBB3105244.1"/>
    <property type="molecule type" value="Genomic_DNA"/>
</dbReference>
<dbReference type="InterPro" id="IPR011119">
    <property type="entry name" value="Unchr_helicase_relaxase_TraI"/>
</dbReference>
<sequence length="957" mass="105211">MLSFLKKFLNGAGPAPVACPPAFDDDIPRYPPFAKGLPVAPVDKLLATQSPLIERIRGATGYPNADFDRLVLPVLQRYAAFVHLLPASEAHHHRGAGGLLRHGLEVAFWTAQASRAIIFATGHSPREQRDNEPRWRFAALLTGLLHDVGKPLSDVAVTTLDGHSTWNPHIESLVEWANTQGADRYYLRWRDQRHKRHEQFSLIMVQHLMTREAWAYLNDPGPEISQAMMEAIGGVGMTKPLARLMLRADTESVARDMRQNRMSMDEHTYGVPVERYLFDAIRTLINTGVWKVNVPGAKVWHLDQGSFIALKQGATELYEAVQRSGVPGIPRDPDTLAEILIERGYAIPKPIEGKDEGAYYRYWEVQPAPLKEGPLAGDITLMLLRLESPELIFTSEPPAPVHGVIVNESGERDEPDKPEAGKEDAIPPSKLASTSAAPPPATPKPAAPTPKPVDLAWVDEPDTRKQKDKNRPLDFNDMLAELKRTSAPVPELNPVPGSAVTQVEAEIESDMRVPSPASPILPGQDQDVEQTSAEPEATQAQSVLSEHIDDLPAPPAYFTESLDYDLSEERAGQPTEAEPLCSDGTISEWESDALPSNRAVATNNPPNEIQPRAARQRLSEWLQHYPDAAAILEGIIDPILAGEVALGTELLRVQNKLVIPYPTGTKRFGKPTEVMGTLFAAGAIVADPVLTSRKVHDFDGVKALVLDAPLATVLDEALNEAAEALDPMAVPVPKTEAPITSATEEELLARNKRKKIAPTEPLEKAAPAIQEQPVTVAPQQSELMFLAETPIDKPSTDVTSTAASTQSPVRRRERPPQPESHDARPDPVAEESPSAHDDTPEQMGEPDPETDATQWIVQEKKVEQKPREIEALRPATLTTERAIAELKNQILCGEGRWLASEVIEQDGYRVTSALALDLIAAYAPENLGKTALRMELTLNSKRPRLYLKQQKLWLKVN</sequence>
<protein>
    <submittedName>
        <fullName evidence="3">Conjugal transfer pilus assembly protein TraI</fullName>
    </submittedName>
</protein>
<feature type="compositionally biased region" description="Basic and acidic residues" evidence="1">
    <location>
        <begin position="814"/>
        <end position="839"/>
    </location>
</feature>
<feature type="region of interest" description="Disordered" evidence="1">
    <location>
        <begin position="395"/>
        <end position="474"/>
    </location>
</feature>
<name>A0A839TAS5_AZOMA</name>
<feature type="compositionally biased region" description="Low complexity" evidence="1">
    <location>
        <begin position="427"/>
        <end position="436"/>
    </location>
</feature>
<keyword evidence="4" id="KW-1185">Reference proteome</keyword>
<dbReference type="RefSeq" id="WP_183168110.1">
    <property type="nucleotide sequence ID" value="NZ_JACHXI010000030.1"/>
</dbReference>
<dbReference type="AlphaFoldDB" id="A0A839TAS5"/>
<feature type="region of interest" description="Disordered" evidence="1">
    <location>
        <begin position="790"/>
        <end position="850"/>
    </location>
</feature>
<feature type="compositionally biased region" description="Basic and acidic residues" evidence="1">
    <location>
        <begin position="409"/>
        <end position="425"/>
    </location>
</feature>
<feature type="compositionally biased region" description="Pro residues" evidence="1">
    <location>
        <begin position="437"/>
        <end position="451"/>
    </location>
</feature>